<reference evidence="1" key="1">
    <citation type="journal article" date="2008" name="BMC Genomics">
        <title>Analysis of 4,664 high-quality sequence-finished poplar full-length cDNA clones and their utility for the discovery of genes responding to insect feeding.</title>
        <authorList>
            <person name="Ralph S.G."/>
            <person name="Chun H.J."/>
            <person name="Cooper D."/>
            <person name="Kirkpatrick R."/>
            <person name="Kolosova N."/>
            <person name="Gunter L."/>
            <person name="Tuskan G.A."/>
            <person name="Douglas C.J."/>
            <person name="Holt R.A."/>
            <person name="Jones S.J."/>
            <person name="Marra M.A."/>
            <person name="Bohlmann J."/>
        </authorList>
    </citation>
    <scope>NUCLEOTIDE SEQUENCE</scope>
    <source>
        <tissue evidence="1">Outer xylem</tissue>
    </source>
</reference>
<accession>A9P8P6</accession>
<dbReference type="EMBL" id="EF144508">
    <property type="protein sequence ID" value="ABK92749.1"/>
    <property type="molecule type" value="mRNA"/>
</dbReference>
<proteinExistence type="evidence at transcript level"/>
<evidence type="ECO:0000313" key="1">
    <source>
        <dbReference type="EMBL" id="ABK92749.1"/>
    </source>
</evidence>
<dbReference type="AlphaFoldDB" id="A9P8P6"/>
<sequence length="36" mass="4012">MLSKPTFYLSAFVSSGFLLNQNKSNSRQQSSRETSA</sequence>
<protein>
    <submittedName>
        <fullName evidence="1">Uncharacterized protein</fullName>
    </submittedName>
</protein>
<organism evidence="1">
    <name type="scientific">Populus trichocarpa</name>
    <name type="common">Western balsam poplar</name>
    <name type="synonym">Populus balsamifera subsp. trichocarpa</name>
    <dbReference type="NCBI Taxonomy" id="3694"/>
    <lineage>
        <taxon>Eukaryota</taxon>
        <taxon>Viridiplantae</taxon>
        <taxon>Streptophyta</taxon>
        <taxon>Embryophyta</taxon>
        <taxon>Tracheophyta</taxon>
        <taxon>Spermatophyta</taxon>
        <taxon>Magnoliopsida</taxon>
        <taxon>eudicotyledons</taxon>
        <taxon>Gunneridae</taxon>
        <taxon>Pentapetalae</taxon>
        <taxon>rosids</taxon>
        <taxon>fabids</taxon>
        <taxon>Malpighiales</taxon>
        <taxon>Salicaceae</taxon>
        <taxon>Saliceae</taxon>
        <taxon>Populus</taxon>
    </lineage>
</organism>
<name>A9P8P6_POPTR</name>